<feature type="compositionally biased region" description="Low complexity" evidence="7">
    <location>
        <begin position="87"/>
        <end position="96"/>
    </location>
</feature>
<keyword evidence="2" id="KW-0938">Abscisic acid signaling pathway</keyword>
<dbReference type="SUPFAM" id="SSF57959">
    <property type="entry name" value="Leucine zipper domain"/>
    <property type="match status" value="1"/>
</dbReference>
<feature type="region of interest" description="Disordered" evidence="7">
    <location>
        <begin position="87"/>
        <end position="128"/>
    </location>
</feature>
<evidence type="ECO:0000256" key="5">
    <source>
        <dbReference type="ARBA" id="ARBA00023163"/>
    </source>
</evidence>
<proteinExistence type="predicted"/>
<dbReference type="Gramene" id="TraesSYM5A03G02799830.1">
    <property type="protein sequence ID" value="TraesSYM5A03G02799830.1"/>
    <property type="gene ID" value="TraesSYM5A03G02799830"/>
</dbReference>
<dbReference type="InterPro" id="IPR046347">
    <property type="entry name" value="bZIP_sf"/>
</dbReference>
<name>A0A3B6KRK6_WHEAT</name>
<dbReference type="Pfam" id="PF00170">
    <property type="entry name" value="bZIP_1"/>
    <property type="match status" value="1"/>
</dbReference>
<dbReference type="Gramene" id="TraesCS5A03G1194100.1">
    <property type="protein sequence ID" value="TraesCS5A03G1194100.1.CDS"/>
    <property type="gene ID" value="TraesCS5A03G1194100"/>
</dbReference>
<keyword evidence="5" id="KW-0804">Transcription</keyword>
<evidence type="ECO:0000256" key="1">
    <source>
        <dbReference type="ARBA" id="ARBA00004123"/>
    </source>
</evidence>
<dbReference type="EnsemblPlants" id="TraesCS5A02G508600.1">
    <property type="protein sequence ID" value="TraesCS5A02G508600.1"/>
    <property type="gene ID" value="TraesCS5A02G508600"/>
</dbReference>
<dbReference type="FunFam" id="1.20.5.170:FF:000036">
    <property type="entry name" value="ABSCISIC ACID-INSENSITIVE 5-like protein 2"/>
    <property type="match status" value="1"/>
</dbReference>
<feature type="domain" description="BZIP" evidence="8">
    <location>
        <begin position="106"/>
        <end position="158"/>
    </location>
</feature>
<dbReference type="SMART" id="SM00338">
    <property type="entry name" value="BRLZ"/>
    <property type="match status" value="1"/>
</dbReference>
<dbReference type="Gramene" id="TraesCS5A02G508600.1">
    <property type="protein sequence ID" value="TraesCS5A02G508600.1"/>
    <property type="gene ID" value="TraesCS5A02G508600"/>
</dbReference>
<dbReference type="OMA" id="ILSYHIR"/>
<dbReference type="GO" id="GO:0045893">
    <property type="term" value="P:positive regulation of DNA-templated transcription"/>
    <property type="evidence" value="ECO:0007669"/>
    <property type="project" value="InterPro"/>
</dbReference>
<reference evidence="9" key="1">
    <citation type="submission" date="2018-08" db="EMBL/GenBank/DDBJ databases">
        <authorList>
            <person name="Rossello M."/>
        </authorList>
    </citation>
    <scope>NUCLEOTIDE SEQUENCE [LARGE SCALE GENOMIC DNA]</scope>
    <source>
        <strain evidence="9">cv. Chinese Spring</strain>
    </source>
</reference>
<feature type="compositionally biased region" description="Basic and acidic residues" evidence="7">
    <location>
        <begin position="108"/>
        <end position="121"/>
    </location>
</feature>
<dbReference type="Gramene" id="TraesCAD_scaffold_097119_01G000100.1">
    <property type="protein sequence ID" value="TraesCAD_scaffold_097119_01G000100.1"/>
    <property type="gene ID" value="TraesCAD_scaffold_097119_01G000100"/>
</dbReference>
<dbReference type="GeneID" id="123108348"/>
<dbReference type="Gramene" id="TraesCLE_scaffold_015587_01G000100.1">
    <property type="protein sequence ID" value="TraesCLE_scaffold_015587_01G000100.1"/>
    <property type="gene ID" value="TraesCLE_scaffold_015587_01G000100"/>
</dbReference>
<dbReference type="Gramene" id="TraesARI5A03G02812240.1">
    <property type="protein sequence ID" value="TraesARI5A03G02812240.1"/>
    <property type="gene ID" value="TraesARI5A03G02812240"/>
</dbReference>
<dbReference type="PROSITE" id="PS00036">
    <property type="entry name" value="BZIP_BASIC"/>
    <property type="match status" value="1"/>
</dbReference>
<evidence type="ECO:0000256" key="2">
    <source>
        <dbReference type="ARBA" id="ARBA00022682"/>
    </source>
</evidence>
<dbReference type="PANTHER" id="PTHR22952">
    <property type="entry name" value="CAMP-RESPONSE ELEMENT BINDING PROTEIN-RELATED"/>
    <property type="match status" value="1"/>
</dbReference>
<dbReference type="PANTHER" id="PTHR22952:SF459">
    <property type="entry name" value="BZIP DOMAIN-CONTAINING PROTEIN"/>
    <property type="match status" value="1"/>
</dbReference>
<dbReference type="Gramene" id="TraesMAC5A03G02768820.1">
    <property type="protein sequence ID" value="TraesMAC5A03G02768820.1"/>
    <property type="gene ID" value="TraesMAC5A03G02768820"/>
</dbReference>
<dbReference type="OrthoDB" id="644067at2759"/>
<dbReference type="CDD" id="cd14707">
    <property type="entry name" value="bZIP_plant_BZIP46"/>
    <property type="match status" value="1"/>
</dbReference>
<keyword evidence="6" id="KW-0539">Nucleus</keyword>
<dbReference type="GO" id="GO:0005634">
    <property type="term" value="C:nucleus"/>
    <property type="evidence" value="ECO:0000318"/>
    <property type="project" value="GO_Central"/>
</dbReference>
<dbReference type="SMR" id="A0A3B6KRK6"/>
<comment type="subcellular location">
    <subcellularLocation>
        <location evidence="1">Nucleus</location>
    </subcellularLocation>
</comment>
<dbReference type="GO" id="GO:0009738">
    <property type="term" value="P:abscisic acid-activated signaling pathway"/>
    <property type="evidence" value="ECO:0007669"/>
    <property type="project" value="UniProtKB-KW"/>
</dbReference>
<dbReference type="Proteomes" id="UP000019116">
    <property type="component" value="Chromosome 5A"/>
</dbReference>
<accession>A0A3B6KRK6</accession>
<feature type="region of interest" description="Disordered" evidence="7">
    <location>
        <begin position="166"/>
        <end position="206"/>
    </location>
</feature>
<dbReference type="PROSITE" id="PS50217">
    <property type="entry name" value="BZIP"/>
    <property type="match status" value="1"/>
</dbReference>
<dbReference type="GO" id="GO:0003700">
    <property type="term" value="F:DNA-binding transcription factor activity"/>
    <property type="evidence" value="ECO:0007669"/>
    <property type="project" value="InterPro"/>
</dbReference>
<dbReference type="Gramene" id="TraesSTA5A03G02760920.1">
    <property type="protein sequence ID" value="TraesSTA5A03G02760920.1"/>
    <property type="gene ID" value="TraesSTA5A03G02760920"/>
</dbReference>
<evidence type="ECO:0000256" key="3">
    <source>
        <dbReference type="ARBA" id="ARBA00023015"/>
    </source>
</evidence>
<dbReference type="Gene3D" id="1.20.5.170">
    <property type="match status" value="1"/>
</dbReference>
<dbReference type="Gramene" id="TraesJAG5A03G02771380.1">
    <property type="protein sequence ID" value="TraesJAG5A03G02771380.1"/>
    <property type="gene ID" value="TraesJAG5A03G02771380"/>
</dbReference>
<dbReference type="RefSeq" id="XP_044386094.1">
    <property type="nucleotide sequence ID" value="XM_044530159.1"/>
</dbReference>
<dbReference type="Gramene" id="TraesJUL5A03G02788990.1">
    <property type="protein sequence ID" value="TraesJUL5A03G02788990.1"/>
    <property type="gene ID" value="TraesJUL5A03G02788990"/>
</dbReference>
<evidence type="ECO:0000259" key="8">
    <source>
        <dbReference type="PROSITE" id="PS50217"/>
    </source>
</evidence>
<reference evidence="9" key="2">
    <citation type="submission" date="2018-10" db="UniProtKB">
        <authorList>
            <consortium name="EnsemblPlants"/>
        </authorList>
    </citation>
    <scope>IDENTIFICATION</scope>
</reference>
<evidence type="ECO:0000313" key="10">
    <source>
        <dbReference type="Proteomes" id="UP000019116"/>
    </source>
</evidence>
<gene>
    <name evidence="9" type="primary">LOC123108348</name>
</gene>
<organism evidence="9">
    <name type="scientific">Triticum aestivum</name>
    <name type="common">Wheat</name>
    <dbReference type="NCBI Taxonomy" id="4565"/>
    <lineage>
        <taxon>Eukaryota</taxon>
        <taxon>Viridiplantae</taxon>
        <taxon>Streptophyta</taxon>
        <taxon>Embryophyta</taxon>
        <taxon>Tracheophyta</taxon>
        <taxon>Spermatophyta</taxon>
        <taxon>Magnoliopsida</taxon>
        <taxon>Liliopsida</taxon>
        <taxon>Poales</taxon>
        <taxon>Poaceae</taxon>
        <taxon>BOP clade</taxon>
        <taxon>Pooideae</taxon>
        <taxon>Triticodae</taxon>
        <taxon>Triticeae</taxon>
        <taxon>Triticinae</taxon>
        <taxon>Triticum</taxon>
    </lineage>
</organism>
<keyword evidence="10" id="KW-1185">Reference proteome</keyword>
<dbReference type="Gramene" id="TraesNOR5A03G02794240.1">
    <property type="protein sequence ID" value="TraesNOR5A03G02794240.1"/>
    <property type="gene ID" value="TraesNOR5A03G02794240"/>
</dbReference>
<evidence type="ECO:0000256" key="6">
    <source>
        <dbReference type="ARBA" id="ARBA00023242"/>
    </source>
</evidence>
<evidence type="ECO:0000256" key="7">
    <source>
        <dbReference type="SAM" id="MobiDB-lite"/>
    </source>
</evidence>
<dbReference type="Gramene" id="TraesPARA_EIv1.0_1513750.1">
    <property type="protein sequence ID" value="TraesPARA_EIv1.0_1513750.1.CDS"/>
    <property type="gene ID" value="TraesPARA_EIv1.0_1513750"/>
</dbReference>
<keyword evidence="4" id="KW-0238">DNA-binding</keyword>
<evidence type="ECO:0000313" key="9">
    <source>
        <dbReference type="EnsemblPlants" id="TraesCS5A02G508600.1"/>
    </source>
</evidence>
<dbReference type="InterPro" id="IPR004827">
    <property type="entry name" value="bZIP"/>
</dbReference>
<dbReference type="Gramene" id="TraesLAC5A03G02724500.1">
    <property type="protein sequence ID" value="TraesLAC5A03G02724500.1"/>
    <property type="gene ID" value="TraesLAC5A03G02724500"/>
</dbReference>
<dbReference type="InterPro" id="IPR043452">
    <property type="entry name" value="BZIP46-like"/>
</dbReference>
<protein>
    <recommendedName>
        <fullName evidence="8">BZIP domain-containing protein</fullName>
    </recommendedName>
</protein>
<sequence>MEELWKDMSLPSTPAALQSYHIRSPAAAVYPQDYLAGPVPLRRGAPYTALTLSSSVQFTFHGGGPGSGTPSGSSSCNDYPFGFPSASGANSGNNNSKRVQVDAPAAVDRQRRMIKNRESAARSRARKQAYTNELEMELAQLRRENQMLIKREQDFIKERSATAAQAAVLPDCSSSRSNGGGRSRSSRSTLHFGLEQRQRCRSAPAP</sequence>
<evidence type="ECO:0000256" key="4">
    <source>
        <dbReference type="ARBA" id="ARBA00023125"/>
    </source>
</evidence>
<dbReference type="AlphaFoldDB" id="A0A3B6KRK6"/>
<dbReference type="GO" id="GO:0003677">
    <property type="term" value="F:DNA binding"/>
    <property type="evidence" value="ECO:0007669"/>
    <property type="project" value="UniProtKB-KW"/>
</dbReference>
<keyword evidence="3" id="KW-0805">Transcription regulation</keyword>
<dbReference type="Gramene" id="TraesROB_scaffold_075428_01G000100.1">
    <property type="protein sequence ID" value="TraesROB_scaffold_075428_01G000100.1"/>
    <property type="gene ID" value="TraesROB_scaffold_075428_01G000100"/>
</dbReference>